<dbReference type="EMBL" id="JAXCLW010000002">
    <property type="protein sequence ID" value="MDY0882722.1"/>
    <property type="molecule type" value="Genomic_DNA"/>
</dbReference>
<evidence type="ECO:0000313" key="2">
    <source>
        <dbReference type="Proteomes" id="UP001279642"/>
    </source>
</evidence>
<proteinExistence type="predicted"/>
<accession>A0ABU5E8W8</accession>
<name>A0ABU5E8W8_9PROT</name>
<organism evidence="1 2">
    <name type="scientific">Dongia soli</name>
    <dbReference type="NCBI Taxonomy" id="600628"/>
    <lineage>
        <taxon>Bacteria</taxon>
        <taxon>Pseudomonadati</taxon>
        <taxon>Pseudomonadota</taxon>
        <taxon>Alphaproteobacteria</taxon>
        <taxon>Rhodospirillales</taxon>
        <taxon>Dongiaceae</taxon>
        <taxon>Dongia</taxon>
    </lineage>
</organism>
<reference evidence="1 2" key="1">
    <citation type="journal article" date="2016" name="Antonie Van Leeuwenhoek">
        <title>Dongia soli sp. nov., isolated from soil from Dokdo, Korea.</title>
        <authorList>
            <person name="Kim D.U."/>
            <person name="Lee H."/>
            <person name="Kim H."/>
            <person name="Kim S.G."/>
            <person name="Ka J.O."/>
        </authorList>
    </citation>
    <scope>NUCLEOTIDE SEQUENCE [LARGE SCALE GENOMIC DNA]</scope>
    <source>
        <strain evidence="1 2">D78</strain>
    </source>
</reference>
<dbReference type="RefSeq" id="WP_320507786.1">
    <property type="nucleotide sequence ID" value="NZ_JAXCLW010000002.1"/>
</dbReference>
<comment type="caution">
    <text evidence="1">The sequence shown here is derived from an EMBL/GenBank/DDBJ whole genome shotgun (WGS) entry which is preliminary data.</text>
</comment>
<protein>
    <submittedName>
        <fullName evidence="1">Uncharacterized protein</fullName>
    </submittedName>
</protein>
<gene>
    <name evidence="1" type="ORF">SMD27_07700</name>
</gene>
<keyword evidence="2" id="KW-1185">Reference proteome</keyword>
<evidence type="ECO:0000313" key="1">
    <source>
        <dbReference type="EMBL" id="MDY0882722.1"/>
    </source>
</evidence>
<dbReference type="Proteomes" id="UP001279642">
    <property type="component" value="Unassembled WGS sequence"/>
</dbReference>
<sequence length="85" mass="9125">MSIFKLTPTIDHLDDPAWQGSANKKVCHVSAKSEAEARQFAAEKFQVGGQVATSNPWLNSALTDCVVQDIAASEPLPVGEVIVME</sequence>